<evidence type="ECO:0000313" key="5">
    <source>
        <dbReference type="EMBL" id="EGX68626.1"/>
    </source>
</evidence>
<dbReference type="CDD" id="cd07377">
    <property type="entry name" value="WHTH_GntR"/>
    <property type="match status" value="1"/>
</dbReference>
<dbReference type="SUPFAM" id="SSF64288">
    <property type="entry name" value="Chorismate lyase-like"/>
    <property type="match status" value="1"/>
</dbReference>
<reference evidence="5 6" key="1">
    <citation type="submission" date="2011-06" db="EMBL/GenBank/DDBJ databases">
        <title>The Genome Sequence of Collinsella tanakaei YIT 12063.</title>
        <authorList>
            <consortium name="The Broad Institute Genome Sequencing Platform"/>
            <person name="Earl A."/>
            <person name="Ward D."/>
            <person name="Feldgarden M."/>
            <person name="Gevers D."/>
            <person name="Morotomi M."/>
            <person name="Young S.K."/>
            <person name="Zeng Q."/>
            <person name="Gargeya S."/>
            <person name="Fitzgerald M."/>
            <person name="Haas B."/>
            <person name="Abouelleil A."/>
            <person name="Alvarado L."/>
            <person name="Arachchi H.M."/>
            <person name="Berlin A."/>
            <person name="Brown A."/>
            <person name="Chapman S.B."/>
            <person name="Chen Z."/>
            <person name="Dunbar C."/>
            <person name="Freedman E."/>
            <person name="Gearin G."/>
            <person name="Gellesch M."/>
            <person name="Goldberg J."/>
            <person name="Griggs A."/>
            <person name="Gujja S."/>
            <person name="Heiman D."/>
            <person name="Howarth C."/>
            <person name="Larson L."/>
            <person name="Lui A."/>
            <person name="MacDonald P.J.P."/>
            <person name="Mehta T."/>
            <person name="Montmayeur A."/>
            <person name="Murphy C."/>
            <person name="Neiman D."/>
            <person name="Pearson M."/>
            <person name="Priest M."/>
            <person name="Roberts A."/>
            <person name="Saif S."/>
            <person name="Shea T."/>
            <person name="Shenoy N."/>
            <person name="Sisk P."/>
            <person name="Stolte C."/>
            <person name="Sykes S."/>
            <person name="Wortman J."/>
            <person name="Nusbaum C."/>
            <person name="Birren B."/>
        </authorList>
    </citation>
    <scope>NUCLEOTIDE SEQUENCE [LARGE SCALE GENOMIC DNA]</scope>
    <source>
        <strain evidence="5 6">YIT 12063</strain>
    </source>
</reference>
<dbReference type="RefSeq" id="WP_009140179.1">
    <property type="nucleotide sequence ID" value="NZ_JH126467.1"/>
</dbReference>
<dbReference type="Gene3D" id="1.10.10.10">
    <property type="entry name" value="Winged helix-like DNA-binding domain superfamily/Winged helix DNA-binding domain"/>
    <property type="match status" value="1"/>
</dbReference>
<dbReference type="InterPro" id="IPR011663">
    <property type="entry name" value="UTRA"/>
</dbReference>
<keyword evidence="2" id="KW-0238">DNA-binding</keyword>
<feature type="domain" description="HTH gntR-type" evidence="4">
    <location>
        <begin position="8"/>
        <end position="76"/>
    </location>
</feature>
<dbReference type="HOGENOM" id="CLU_063236_3_1_11"/>
<dbReference type="Pfam" id="PF00392">
    <property type="entry name" value="GntR"/>
    <property type="match status" value="1"/>
</dbReference>
<dbReference type="InterPro" id="IPR036390">
    <property type="entry name" value="WH_DNA-bd_sf"/>
</dbReference>
<dbReference type="InterPro" id="IPR000524">
    <property type="entry name" value="Tscrpt_reg_HTH_GntR"/>
</dbReference>
<organism evidence="5 6">
    <name type="scientific">Collinsella tanakaei YIT 12063</name>
    <dbReference type="NCBI Taxonomy" id="742742"/>
    <lineage>
        <taxon>Bacteria</taxon>
        <taxon>Bacillati</taxon>
        <taxon>Actinomycetota</taxon>
        <taxon>Coriobacteriia</taxon>
        <taxon>Coriobacteriales</taxon>
        <taxon>Coriobacteriaceae</taxon>
        <taxon>Collinsella</taxon>
    </lineage>
</organism>
<dbReference type="STRING" id="742742.HMPREF9452_00142"/>
<dbReference type="GeneID" id="62757932"/>
<dbReference type="PANTHER" id="PTHR44846">
    <property type="entry name" value="MANNOSYL-D-GLYCERATE TRANSPORT/METABOLISM SYSTEM REPRESSOR MNGR-RELATED"/>
    <property type="match status" value="1"/>
</dbReference>
<comment type="caution">
    <text evidence="5">The sequence shown here is derived from an EMBL/GenBank/DDBJ whole genome shotgun (WGS) entry which is preliminary data.</text>
</comment>
<dbReference type="GO" id="GO:0045892">
    <property type="term" value="P:negative regulation of DNA-templated transcription"/>
    <property type="evidence" value="ECO:0007669"/>
    <property type="project" value="TreeGrafter"/>
</dbReference>
<dbReference type="Pfam" id="PF07702">
    <property type="entry name" value="UTRA"/>
    <property type="match status" value="1"/>
</dbReference>
<dbReference type="InterPro" id="IPR036388">
    <property type="entry name" value="WH-like_DNA-bd_sf"/>
</dbReference>
<dbReference type="SUPFAM" id="SSF46785">
    <property type="entry name" value="Winged helix' DNA-binding domain"/>
    <property type="match status" value="1"/>
</dbReference>
<sequence length="279" mass="31047">MITSASAVPLYLQVARDLKNRIEKGEFSANGAIPSETVLCSDYDVSRATVRKAIQTLIDDDVLDVRHGKGVFVRQAKVTSSLSTFKGFSHFCNINNIELSSNVLVLALIDPPSTVSHYLRLKEGEKTVYLKRIRSIDRIPVMIEHIFLPASRFSFLLDIDMNDASLYSVIERETGLKLEDNCFPSIVLEAGLATEEEKALLGVQGEAAMFILTETVYMSTGSPVHYSKQVMLGDYFKFFSQIRLTNWVLTGKALRNAKVESRCHHGEGDECSPSIQADC</sequence>
<evidence type="ECO:0000256" key="2">
    <source>
        <dbReference type="ARBA" id="ARBA00023125"/>
    </source>
</evidence>
<dbReference type="PROSITE" id="PS50949">
    <property type="entry name" value="HTH_GNTR"/>
    <property type="match status" value="1"/>
</dbReference>
<evidence type="ECO:0000256" key="1">
    <source>
        <dbReference type="ARBA" id="ARBA00023015"/>
    </source>
</evidence>
<proteinExistence type="predicted"/>
<keyword evidence="3" id="KW-0804">Transcription</keyword>
<dbReference type="SMART" id="SM00866">
    <property type="entry name" value="UTRA"/>
    <property type="match status" value="1"/>
</dbReference>
<dbReference type="Proteomes" id="UP000004830">
    <property type="component" value="Unassembled WGS sequence"/>
</dbReference>
<keyword evidence="1" id="KW-0805">Transcription regulation</keyword>
<dbReference type="PRINTS" id="PR00035">
    <property type="entry name" value="HTHGNTR"/>
</dbReference>
<keyword evidence="6" id="KW-1185">Reference proteome</keyword>
<protein>
    <recommendedName>
        <fullName evidence="4">HTH gntR-type domain-containing protein</fullName>
    </recommendedName>
</protein>
<name>G1WFM9_9ACTN</name>
<evidence type="ECO:0000313" key="6">
    <source>
        <dbReference type="Proteomes" id="UP000004830"/>
    </source>
</evidence>
<dbReference type="InterPro" id="IPR050679">
    <property type="entry name" value="Bact_HTH_transcr_reg"/>
</dbReference>
<dbReference type="AlphaFoldDB" id="G1WFM9"/>
<dbReference type="eggNOG" id="COG2188">
    <property type="taxonomic scope" value="Bacteria"/>
</dbReference>
<dbReference type="Gene3D" id="3.40.1410.10">
    <property type="entry name" value="Chorismate lyase-like"/>
    <property type="match status" value="1"/>
</dbReference>
<evidence type="ECO:0000259" key="4">
    <source>
        <dbReference type="PROSITE" id="PS50949"/>
    </source>
</evidence>
<dbReference type="GO" id="GO:0003700">
    <property type="term" value="F:DNA-binding transcription factor activity"/>
    <property type="evidence" value="ECO:0007669"/>
    <property type="project" value="InterPro"/>
</dbReference>
<dbReference type="GO" id="GO:0003677">
    <property type="term" value="F:DNA binding"/>
    <property type="evidence" value="ECO:0007669"/>
    <property type="project" value="UniProtKB-KW"/>
</dbReference>
<accession>G1WFM9</accession>
<dbReference type="PANTHER" id="PTHR44846:SF1">
    <property type="entry name" value="MANNOSYL-D-GLYCERATE TRANSPORT_METABOLISM SYSTEM REPRESSOR MNGR-RELATED"/>
    <property type="match status" value="1"/>
</dbReference>
<evidence type="ECO:0000256" key="3">
    <source>
        <dbReference type="ARBA" id="ARBA00023163"/>
    </source>
</evidence>
<dbReference type="SMART" id="SM00345">
    <property type="entry name" value="HTH_GNTR"/>
    <property type="match status" value="1"/>
</dbReference>
<gene>
    <name evidence="5" type="ORF">HMPREF9452_00142</name>
</gene>
<dbReference type="EMBL" id="ADLS01000003">
    <property type="protein sequence ID" value="EGX68626.1"/>
    <property type="molecule type" value="Genomic_DNA"/>
</dbReference>
<dbReference type="InterPro" id="IPR028978">
    <property type="entry name" value="Chorismate_lyase_/UTRA_dom_sf"/>
</dbReference>